<dbReference type="InterPro" id="IPR023404">
    <property type="entry name" value="rSAM_horseshoe"/>
</dbReference>
<evidence type="ECO:0000259" key="8">
    <source>
        <dbReference type="PROSITE" id="PS51332"/>
    </source>
</evidence>
<keyword evidence="2" id="KW-0489">Methyltransferase</keyword>
<dbReference type="AlphaFoldDB" id="A0A101U6X3"/>
<dbReference type="SMART" id="SM00729">
    <property type="entry name" value="Elp3"/>
    <property type="match status" value="1"/>
</dbReference>
<accession>A0A101U6X3</accession>
<dbReference type="Gene3D" id="3.80.30.20">
    <property type="entry name" value="tm_1862 like domain"/>
    <property type="match status" value="1"/>
</dbReference>
<dbReference type="SFLD" id="SFLDG01082">
    <property type="entry name" value="B12-binding_domain_containing"/>
    <property type="match status" value="1"/>
</dbReference>
<protein>
    <submittedName>
        <fullName evidence="10">Uncharacterized protein</fullName>
    </submittedName>
</protein>
<dbReference type="InterPro" id="IPR034466">
    <property type="entry name" value="Methyltransferase_Class_B"/>
</dbReference>
<keyword evidence="4" id="KW-0949">S-adenosyl-L-methionine</keyword>
<dbReference type="InterPro" id="IPR058240">
    <property type="entry name" value="rSAM_sf"/>
</dbReference>
<evidence type="ECO:0000313" key="10">
    <source>
        <dbReference type="EMBL" id="KUO05183.1"/>
    </source>
</evidence>
<comment type="caution">
    <text evidence="10">The sequence shown here is derived from an EMBL/GenBank/DDBJ whole genome shotgun (WGS) entry which is preliminary data.</text>
</comment>
<sequence length="546" mass="60643">MNVLLISGLGPEYPNHSLLAGSTFEAMTDPGRFPDRAREISDLTSLHADVNGVRLPLLRPRTGASGIRAVSSVRLQHVEKDDETATAPHLTTFTVRAILEAAGVDHDHFPAEGIWNGSPADPSSGSYDVVLLSTTFIWDRATMAKAVAWIEERFPTAILVLGGQYSNLKFQQILDAHPFVRYVVRGDAEPALTPLLDALRRGEPVAGIPNLVWRDADTGRIRLTGIHYADLEALPSPAPSGRFPVIPYESMRGCPFTCKYCSFPAASPKWRYKSAEKIAGDFARYRDEHGAQYIKALDSTFTVPPTRLRALLPLLRNTGVAWEAYTRANSLRDQAVVDALEEAHCRALALGFESMNDTTLTYMNKKVKAHANRTAFELLSRSSLHYFVSFIVGYPGESPDLFEDTKSFLVNEYSGPFALYVFMLNDETMPVWQDAERFDLKVHDADGDAEHWSHTGMDSATARRLQLETLREVRWKNDRAIQRTWQRDYELPLLPDRSAAENSAIEKLVDRLGMATADFPTQTTAATHRADLLGQLAPHGVTSMGA</sequence>
<dbReference type="RefSeq" id="WP_062717215.1">
    <property type="nucleotide sequence ID" value="NZ_KQ948925.1"/>
</dbReference>
<dbReference type="InterPro" id="IPR051198">
    <property type="entry name" value="BchE-like"/>
</dbReference>
<name>A0A101U6X3_9ACTN</name>
<dbReference type="Gene3D" id="3.40.50.280">
    <property type="entry name" value="Cobalamin-binding domain"/>
    <property type="match status" value="1"/>
</dbReference>
<dbReference type="GO" id="GO:0003824">
    <property type="term" value="F:catalytic activity"/>
    <property type="evidence" value="ECO:0007669"/>
    <property type="project" value="InterPro"/>
</dbReference>
<gene>
    <name evidence="10" type="ORF">AQJ67_07290</name>
</gene>
<dbReference type="GO" id="GO:0046872">
    <property type="term" value="F:metal ion binding"/>
    <property type="evidence" value="ECO:0007669"/>
    <property type="project" value="UniProtKB-KW"/>
</dbReference>
<dbReference type="SUPFAM" id="SSF102114">
    <property type="entry name" value="Radical SAM enzymes"/>
    <property type="match status" value="1"/>
</dbReference>
<keyword evidence="6" id="KW-0408">Iron</keyword>
<dbReference type="OrthoDB" id="5298546at2"/>
<feature type="domain" description="B12-binding" evidence="8">
    <location>
        <begin position="70"/>
        <end position="206"/>
    </location>
</feature>
<reference evidence="10 11" key="1">
    <citation type="submission" date="2015-10" db="EMBL/GenBank/DDBJ databases">
        <title>Draft genome sequence of Streptomyces caeruleatus NRRL B-24802, type strain for the species Streptomyces caeruleatus.</title>
        <authorList>
            <person name="Ruckert C."/>
            <person name="Winkler A."/>
            <person name="Kalinowski J."/>
            <person name="Kampfer P."/>
            <person name="Glaeser S."/>
        </authorList>
    </citation>
    <scope>NUCLEOTIDE SEQUENCE [LARGE SCALE GENOMIC DNA]</scope>
    <source>
        <strain evidence="10 11">NRRL B-24802</strain>
    </source>
</reference>
<evidence type="ECO:0000256" key="7">
    <source>
        <dbReference type="ARBA" id="ARBA00023014"/>
    </source>
</evidence>
<dbReference type="PANTHER" id="PTHR43409">
    <property type="entry name" value="ANAEROBIC MAGNESIUM-PROTOPORPHYRIN IX MONOMETHYL ESTER CYCLASE-RELATED"/>
    <property type="match status" value="1"/>
</dbReference>
<evidence type="ECO:0000256" key="6">
    <source>
        <dbReference type="ARBA" id="ARBA00023004"/>
    </source>
</evidence>
<evidence type="ECO:0000256" key="4">
    <source>
        <dbReference type="ARBA" id="ARBA00022691"/>
    </source>
</evidence>
<evidence type="ECO:0000259" key="9">
    <source>
        <dbReference type="PROSITE" id="PS51918"/>
    </source>
</evidence>
<dbReference type="InterPro" id="IPR006158">
    <property type="entry name" value="Cobalamin-bd"/>
</dbReference>
<dbReference type="STRING" id="661399.AQJ67_07290"/>
<dbReference type="InterPro" id="IPR006638">
    <property type="entry name" value="Elp3/MiaA/NifB-like_rSAM"/>
</dbReference>
<evidence type="ECO:0000256" key="1">
    <source>
        <dbReference type="ARBA" id="ARBA00001966"/>
    </source>
</evidence>
<dbReference type="PROSITE" id="PS51918">
    <property type="entry name" value="RADICAL_SAM"/>
    <property type="match status" value="1"/>
</dbReference>
<comment type="cofactor">
    <cofactor evidence="1">
        <name>[4Fe-4S] cluster</name>
        <dbReference type="ChEBI" id="CHEBI:49883"/>
    </cofactor>
</comment>
<evidence type="ECO:0000313" key="11">
    <source>
        <dbReference type="Proteomes" id="UP000053429"/>
    </source>
</evidence>
<keyword evidence="3" id="KW-0808">Transferase</keyword>
<dbReference type="PROSITE" id="PS51332">
    <property type="entry name" value="B12_BINDING"/>
    <property type="match status" value="1"/>
</dbReference>
<proteinExistence type="predicted"/>
<feature type="domain" description="Radical SAM core" evidence="9">
    <location>
        <begin position="240"/>
        <end position="458"/>
    </location>
</feature>
<dbReference type="GO" id="GO:0031419">
    <property type="term" value="F:cobalamin binding"/>
    <property type="evidence" value="ECO:0007669"/>
    <property type="project" value="InterPro"/>
</dbReference>
<dbReference type="InterPro" id="IPR007197">
    <property type="entry name" value="rSAM"/>
</dbReference>
<dbReference type="Pfam" id="PF04055">
    <property type="entry name" value="Radical_SAM"/>
    <property type="match status" value="1"/>
</dbReference>
<dbReference type="PANTHER" id="PTHR43409:SF7">
    <property type="entry name" value="BLL1977 PROTEIN"/>
    <property type="match status" value="1"/>
</dbReference>
<evidence type="ECO:0000256" key="5">
    <source>
        <dbReference type="ARBA" id="ARBA00022723"/>
    </source>
</evidence>
<keyword evidence="7" id="KW-0411">Iron-sulfur</keyword>
<evidence type="ECO:0000256" key="3">
    <source>
        <dbReference type="ARBA" id="ARBA00022679"/>
    </source>
</evidence>
<dbReference type="SFLD" id="SFLDG01123">
    <property type="entry name" value="methyltransferase_(Class_B)"/>
    <property type="match status" value="1"/>
</dbReference>
<dbReference type="Proteomes" id="UP000053429">
    <property type="component" value="Unassembled WGS sequence"/>
</dbReference>
<keyword evidence="5" id="KW-0479">Metal-binding</keyword>
<dbReference type="EMBL" id="LMWY01000005">
    <property type="protein sequence ID" value="KUO05183.1"/>
    <property type="molecule type" value="Genomic_DNA"/>
</dbReference>
<dbReference type="GO" id="GO:0051539">
    <property type="term" value="F:4 iron, 4 sulfur cluster binding"/>
    <property type="evidence" value="ECO:0007669"/>
    <property type="project" value="UniProtKB-KW"/>
</dbReference>
<keyword evidence="11" id="KW-1185">Reference proteome</keyword>
<organism evidence="10 11">
    <name type="scientific">Streptomyces caeruleatus</name>
    <dbReference type="NCBI Taxonomy" id="661399"/>
    <lineage>
        <taxon>Bacteria</taxon>
        <taxon>Bacillati</taxon>
        <taxon>Actinomycetota</taxon>
        <taxon>Actinomycetes</taxon>
        <taxon>Kitasatosporales</taxon>
        <taxon>Streptomycetaceae</taxon>
        <taxon>Streptomyces</taxon>
    </lineage>
</organism>
<dbReference type="SFLD" id="SFLDS00029">
    <property type="entry name" value="Radical_SAM"/>
    <property type="match status" value="1"/>
</dbReference>
<evidence type="ECO:0000256" key="2">
    <source>
        <dbReference type="ARBA" id="ARBA00022603"/>
    </source>
</evidence>